<dbReference type="SUPFAM" id="SSF55729">
    <property type="entry name" value="Acyl-CoA N-acyltransferases (Nat)"/>
    <property type="match status" value="1"/>
</dbReference>
<dbReference type="RefSeq" id="WP_197938104.1">
    <property type="nucleotide sequence ID" value="NZ_AP022870.1"/>
</dbReference>
<gene>
    <name evidence="2" type="ORF">Pflav_013570</name>
</gene>
<accession>A0A6F8XMB2</accession>
<evidence type="ECO:0000313" key="2">
    <source>
        <dbReference type="EMBL" id="BCB74947.1"/>
    </source>
</evidence>
<dbReference type="KEGG" id="pfla:Pflav_013570"/>
<dbReference type="Proteomes" id="UP000502508">
    <property type="component" value="Chromosome"/>
</dbReference>
<evidence type="ECO:0000313" key="3">
    <source>
        <dbReference type="Proteomes" id="UP000502508"/>
    </source>
</evidence>
<name>A0A6F8XMB2_9ACTN</name>
<organism evidence="2 3">
    <name type="scientific">Phytohabitans flavus</name>
    <dbReference type="NCBI Taxonomy" id="1076124"/>
    <lineage>
        <taxon>Bacteria</taxon>
        <taxon>Bacillati</taxon>
        <taxon>Actinomycetota</taxon>
        <taxon>Actinomycetes</taxon>
        <taxon>Micromonosporales</taxon>
        <taxon>Micromonosporaceae</taxon>
    </lineage>
</organism>
<dbReference type="Gene3D" id="3.40.630.30">
    <property type="match status" value="1"/>
</dbReference>
<feature type="domain" description="N-acetyltransferase" evidence="1">
    <location>
        <begin position="2"/>
        <end position="38"/>
    </location>
</feature>
<evidence type="ECO:0000259" key="1">
    <source>
        <dbReference type="Pfam" id="PF13302"/>
    </source>
</evidence>
<reference evidence="2 3" key="1">
    <citation type="submission" date="2020-03" db="EMBL/GenBank/DDBJ databases">
        <title>Whole genome shotgun sequence of Phytohabitans flavus NBRC 107702.</title>
        <authorList>
            <person name="Komaki H."/>
            <person name="Tamura T."/>
        </authorList>
    </citation>
    <scope>NUCLEOTIDE SEQUENCE [LARGE SCALE GENOMIC DNA]</scope>
    <source>
        <strain evidence="2 3">NBRC 107702</strain>
    </source>
</reference>
<dbReference type="AlphaFoldDB" id="A0A6F8XMB2"/>
<proteinExistence type="predicted"/>
<sequence length="86" mass="9288">MRLVAEWAFDELGITGLAIEADAANTASIRVAEKCDFQRIGSRVGTDVDRGMVTTIVFAGRGRDQTVVIRSSRGGPHQARQLISVD</sequence>
<dbReference type="EMBL" id="AP022870">
    <property type="protein sequence ID" value="BCB74947.1"/>
    <property type="molecule type" value="Genomic_DNA"/>
</dbReference>
<dbReference type="GO" id="GO:0016747">
    <property type="term" value="F:acyltransferase activity, transferring groups other than amino-acyl groups"/>
    <property type="evidence" value="ECO:0007669"/>
    <property type="project" value="InterPro"/>
</dbReference>
<protein>
    <recommendedName>
        <fullName evidence="1">N-acetyltransferase domain-containing protein</fullName>
    </recommendedName>
</protein>
<dbReference type="Pfam" id="PF13302">
    <property type="entry name" value="Acetyltransf_3"/>
    <property type="match status" value="1"/>
</dbReference>
<keyword evidence="3" id="KW-1185">Reference proteome</keyword>
<dbReference type="InterPro" id="IPR000182">
    <property type="entry name" value="GNAT_dom"/>
</dbReference>
<dbReference type="InterPro" id="IPR016181">
    <property type="entry name" value="Acyl_CoA_acyltransferase"/>
</dbReference>
<reference evidence="2 3" key="2">
    <citation type="submission" date="2020-03" db="EMBL/GenBank/DDBJ databases">
        <authorList>
            <person name="Ichikawa N."/>
            <person name="Kimura A."/>
            <person name="Kitahashi Y."/>
            <person name="Uohara A."/>
        </authorList>
    </citation>
    <scope>NUCLEOTIDE SEQUENCE [LARGE SCALE GENOMIC DNA]</scope>
    <source>
        <strain evidence="2 3">NBRC 107702</strain>
    </source>
</reference>